<feature type="domain" description="Cytochrome c oxidase subunit IV bacterial aa3 type" evidence="2">
    <location>
        <begin position="7"/>
        <end position="44"/>
    </location>
</feature>
<dbReference type="EMBL" id="FNHG01000005">
    <property type="protein sequence ID" value="SDM10901.1"/>
    <property type="molecule type" value="Genomic_DNA"/>
</dbReference>
<proteinExistence type="predicted"/>
<evidence type="ECO:0000256" key="1">
    <source>
        <dbReference type="SAM" id="Phobius"/>
    </source>
</evidence>
<protein>
    <submittedName>
        <fullName evidence="3">Aa3 type cytochrome c oxidase subunit IV</fullName>
    </submittedName>
</protein>
<feature type="transmembrane region" description="Helical" evidence="1">
    <location>
        <begin position="74"/>
        <end position="100"/>
    </location>
</feature>
<evidence type="ECO:0000313" key="3">
    <source>
        <dbReference type="EMBL" id="SDM10901.1"/>
    </source>
</evidence>
<gene>
    <name evidence="3" type="ORF">SAMN04488568_10537</name>
</gene>
<dbReference type="Gene3D" id="1.20.5.160">
    <property type="entry name" value="Bacterial aa3 type cytochrome c oxidase subunit IV"/>
    <property type="match status" value="1"/>
</dbReference>
<feature type="transmembrane region" description="Helical" evidence="1">
    <location>
        <begin position="21"/>
        <end position="44"/>
    </location>
</feature>
<dbReference type="Proteomes" id="UP000199759">
    <property type="component" value="Unassembled WGS sequence"/>
</dbReference>
<organism evidence="3 4">
    <name type="scientific">Maricaulis salignorans</name>
    <dbReference type="NCBI Taxonomy" id="144026"/>
    <lineage>
        <taxon>Bacteria</taxon>
        <taxon>Pseudomonadati</taxon>
        <taxon>Pseudomonadota</taxon>
        <taxon>Alphaproteobacteria</taxon>
        <taxon>Maricaulales</taxon>
        <taxon>Maricaulaceae</taxon>
        <taxon>Maricaulis</taxon>
    </lineage>
</organism>
<sequence>MAADYTRGEMNITSQKNTFDGFIAVSLWTSLVLIVTLLYLTLVFAVGTDWMSSLIGVAIVGVVLGLLTSMKTSWYVTVGGLFVFGVICGGLAQLFSAFLAG</sequence>
<dbReference type="STRING" id="144026.SAMN04488568_10537"/>
<dbReference type="InterPro" id="IPR012422">
    <property type="entry name" value="Cyt_c_oxidase_su4_bac-aa3"/>
</dbReference>
<dbReference type="SUPFAM" id="SSF81469">
    <property type="entry name" value="Bacterial aa3 type cytochrome c oxidase subunit IV"/>
    <property type="match status" value="1"/>
</dbReference>
<evidence type="ECO:0000259" key="2">
    <source>
        <dbReference type="Pfam" id="PF07835"/>
    </source>
</evidence>
<dbReference type="Pfam" id="PF07835">
    <property type="entry name" value="COX4_pro_2"/>
    <property type="match status" value="1"/>
</dbReference>
<evidence type="ECO:0000313" key="4">
    <source>
        <dbReference type="Proteomes" id="UP000199759"/>
    </source>
</evidence>
<dbReference type="InterPro" id="IPR036596">
    <property type="entry name" value="Cyt-C_aa3_sf"/>
</dbReference>
<name>A0A1G9QJA1_9PROT</name>
<accession>A0A1G9QJA1</accession>
<keyword evidence="1" id="KW-0472">Membrane</keyword>
<keyword evidence="4" id="KW-1185">Reference proteome</keyword>
<keyword evidence="1" id="KW-0812">Transmembrane</keyword>
<keyword evidence="1" id="KW-1133">Transmembrane helix</keyword>
<dbReference type="AlphaFoldDB" id="A0A1G9QJA1"/>
<dbReference type="RefSeq" id="WP_176780272.1">
    <property type="nucleotide sequence ID" value="NZ_FNHG01000005.1"/>
</dbReference>
<reference evidence="3 4" key="1">
    <citation type="submission" date="2016-10" db="EMBL/GenBank/DDBJ databases">
        <authorList>
            <person name="de Groot N.N."/>
        </authorList>
    </citation>
    <scope>NUCLEOTIDE SEQUENCE [LARGE SCALE GENOMIC DNA]</scope>
    <source>
        <strain evidence="3 4">DSM 16077</strain>
    </source>
</reference>
<feature type="transmembrane region" description="Helical" evidence="1">
    <location>
        <begin position="50"/>
        <end position="67"/>
    </location>
</feature>